<dbReference type="GO" id="GO:0007157">
    <property type="term" value="P:heterophilic cell-cell adhesion via plasma membrane cell adhesion molecules"/>
    <property type="evidence" value="ECO:0007669"/>
    <property type="project" value="TreeGrafter"/>
</dbReference>
<protein>
    <recommendedName>
        <fullName evidence="5">MEGF10_11</fullName>
    </recommendedName>
</protein>
<dbReference type="GO" id="GO:0005925">
    <property type="term" value="C:focal adhesion"/>
    <property type="evidence" value="ECO:0007669"/>
    <property type="project" value="TreeGrafter"/>
</dbReference>
<organism evidence="3 4">
    <name type="scientific">Mytilus coruscus</name>
    <name type="common">Sea mussel</name>
    <dbReference type="NCBI Taxonomy" id="42192"/>
    <lineage>
        <taxon>Eukaryota</taxon>
        <taxon>Metazoa</taxon>
        <taxon>Spiralia</taxon>
        <taxon>Lophotrochozoa</taxon>
        <taxon>Mollusca</taxon>
        <taxon>Bivalvia</taxon>
        <taxon>Autobranchia</taxon>
        <taxon>Pteriomorphia</taxon>
        <taxon>Mytilida</taxon>
        <taxon>Mytiloidea</taxon>
        <taxon>Mytilidae</taxon>
        <taxon>Mytilinae</taxon>
        <taxon>Mytilus</taxon>
    </lineage>
</organism>
<keyword evidence="1" id="KW-0245">EGF-like domain</keyword>
<dbReference type="EMBL" id="CACVKT020007620">
    <property type="protein sequence ID" value="CAC5409011.1"/>
    <property type="molecule type" value="Genomic_DNA"/>
</dbReference>
<keyword evidence="2" id="KW-0175">Coiled coil</keyword>
<proteinExistence type="predicted"/>
<dbReference type="Gene3D" id="2.170.300.10">
    <property type="entry name" value="Tie2 ligand-binding domain superfamily"/>
    <property type="match status" value="1"/>
</dbReference>
<keyword evidence="4" id="KW-1185">Reference proteome</keyword>
<feature type="coiled-coil region" evidence="2">
    <location>
        <begin position="525"/>
        <end position="562"/>
    </location>
</feature>
<evidence type="ECO:0000313" key="3">
    <source>
        <dbReference type="EMBL" id="CAC5409011.1"/>
    </source>
</evidence>
<dbReference type="GO" id="GO:0005044">
    <property type="term" value="F:scavenger receptor activity"/>
    <property type="evidence" value="ECO:0007669"/>
    <property type="project" value="InterPro"/>
</dbReference>
<sequence>MNDFRLYLVNTTIGGHGEILCYTDLGIPGYPNTTQDIECYIVAKKLFYLNRHKAVELCYIAVNGCWKGTWGTNCTTDCPGECTDRHCYPENGSCVWGCVAQKCFHGRCDAKTDVCTQGCVPGRGGRYCTFCRKDGKDRIVINSGDTGVLVLAVNFYLMLKMTKLRNNTVYNGTAKQSMSGHILPATVLVDGTSLLASVYYRTVRDRICRLDMNHRNPTVGNHKVYCSNTSDSWGDGIMLYNAEYVNEDIDVFAVCKYIIYIPPILNGNAKIDICEIEIGGNHGQDDALLAGCSYGNYGDSCQFTCAENCLRPCDLKTGNCLFGCFDGWLGDRCDKACDVGKFGGQCLRTCSSNCLSSPCDHVTGKCKAGCMKGWEGFNCTDDCSEGNFGWNCSEKCDGCITNECRHINGVCKNISVCKPGYVYGKYCNQTCDAWHFGTNCNKMCNCLNKPCNTFTSKCPDGGCQKGWKGDSCDQECTHGYFGSNCIQFCDGCFDHSCNKLNGSCDRFCKEGFMGPLCATRDIAELKSLTELIKTNQKTLSDLNEKTIEIIEQQEEIDEDIKEVCRYELEIQIAITKIEKYSQRRKKIRNATWRKRQYQLRSKEKKEFQWK</sequence>
<reference evidence="3 4" key="1">
    <citation type="submission" date="2020-06" db="EMBL/GenBank/DDBJ databases">
        <authorList>
            <person name="Li R."/>
            <person name="Bekaert M."/>
        </authorList>
    </citation>
    <scope>NUCLEOTIDE SEQUENCE [LARGE SCALE GENOMIC DNA]</scope>
    <source>
        <strain evidence="4">wild</strain>
    </source>
</reference>
<evidence type="ECO:0000313" key="4">
    <source>
        <dbReference type="Proteomes" id="UP000507470"/>
    </source>
</evidence>
<evidence type="ECO:0008006" key="5">
    <source>
        <dbReference type="Google" id="ProtNLM"/>
    </source>
</evidence>
<dbReference type="OrthoDB" id="10252017at2759"/>
<evidence type="ECO:0000256" key="2">
    <source>
        <dbReference type="SAM" id="Coils"/>
    </source>
</evidence>
<dbReference type="AlphaFoldDB" id="A0A6J8DNB3"/>
<dbReference type="InterPro" id="IPR042635">
    <property type="entry name" value="MEGF10/SREC1/2-like"/>
</dbReference>
<evidence type="ECO:0000256" key="1">
    <source>
        <dbReference type="ARBA" id="ARBA00022536"/>
    </source>
</evidence>
<dbReference type="Proteomes" id="UP000507470">
    <property type="component" value="Unassembled WGS sequence"/>
</dbReference>
<gene>
    <name evidence="3" type="ORF">MCOR_42344</name>
</gene>
<accession>A0A6J8DNB3</accession>
<dbReference type="PANTHER" id="PTHR24043">
    <property type="entry name" value="SCAVENGER RECEPTOR CLASS F"/>
    <property type="match status" value="1"/>
</dbReference>
<name>A0A6J8DNB3_MYTCO</name>
<dbReference type="PANTHER" id="PTHR24043:SF8">
    <property type="entry name" value="EGF-LIKE DOMAIN-CONTAINING PROTEIN"/>
    <property type="match status" value="1"/>
</dbReference>